<gene>
    <name evidence="2" type="ORF">AMECASPLE_033166</name>
</gene>
<keyword evidence="3" id="KW-1185">Reference proteome</keyword>
<feature type="region of interest" description="Disordered" evidence="1">
    <location>
        <begin position="1"/>
        <end position="188"/>
    </location>
</feature>
<dbReference type="EMBL" id="JAHRIP010004444">
    <property type="protein sequence ID" value="MEQ2281707.1"/>
    <property type="molecule type" value="Genomic_DNA"/>
</dbReference>
<sequence>MARTTNPKHTEPTRNHPANEQTPPHYEAEKPNASAEPSDARPAAPTPGGQSRRAQDHRPNTAAHHTAEDGMQQRAPKPKAVHKASHCANVPPPVTQKQSPHESATHEKKTHTIQVLEHPNTHTPARSSPARRPTPWLTKGKTAHRAKTKTHPEAETNPPRDQPRPARTLEPCRPLRTPSPRQKRDRRQ</sequence>
<evidence type="ECO:0000256" key="1">
    <source>
        <dbReference type="SAM" id="MobiDB-lite"/>
    </source>
</evidence>
<evidence type="ECO:0000313" key="2">
    <source>
        <dbReference type="EMBL" id="MEQ2281707.1"/>
    </source>
</evidence>
<evidence type="ECO:0000313" key="3">
    <source>
        <dbReference type="Proteomes" id="UP001469553"/>
    </source>
</evidence>
<feature type="compositionally biased region" description="Basic residues" evidence="1">
    <location>
        <begin position="76"/>
        <end position="85"/>
    </location>
</feature>
<name>A0ABV0XJU2_9TELE</name>
<proteinExistence type="predicted"/>
<accession>A0ABV0XJU2</accession>
<dbReference type="Proteomes" id="UP001469553">
    <property type="component" value="Unassembled WGS sequence"/>
</dbReference>
<feature type="compositionally biased region" description="Low complexity" evidence="1">
    <location>
        <begin position="123"/>
        <end position="135"/>
    </location>
</feature>
<reference evidence="2 3" key="1">
    <citation type="submission" date="2021-06" db="EMBL/GenBank/DDBJ databases">
        <authorList>
            <person name="Palmer J.M."/>
        </authorList>
    </citation>
    <scope>NUCLEOTIDE SEQUENCE [LARGE SCALE GENOMIC DNA]</scope>
    <source>
        <strain evidence="2 3">AS_MEX2019</strain>
        <tissue evidence="2">Muscle</tissue>
    </source>
</reference>
<comment type="caution">
    <text evidence="2">The sequence shown here is derived from an EMBL/GenBank/DDBJ whole genome shotgun (WGS) entry which is preliminary data.</text>
</comment>
<organism evidence="2 3">
    <name type="scientific">Ameca splendens</name>
    <dbReference type="NCBI Taxonomy" id="208324"/>
    <lineage>
        <taxon>Eukaryota</taxon>
        <taxon>Metazoa</taxon>
        <taxon>Chordata</taxon>
        <taxon>Craniata</taxon>
        <taxon>Vertebrata</taxon>
        <taxon>Euteleostomi</taxon>
        <taxon>Actinopterygii</taxon>
        <taxon>Neopterygii</taxon>
        <taxon>Teleostei</taxon>
        <taxon>Neoteleostei</taxon>
        <taxon>Acanthomorphata</taxon>
        <taxon>Ovalentaria</taxon>
        <taxon>Atherinomorphae</taxon>
        <taxon>Cyprinodontiformes</taxon>
        <taxon>Goodeidae</taxon>
        <taxon>Ameca</taxon>
    </lineage>
</organism>
<protein>
    <submittedName>
        <fullName evidence="2">Uncharacterized protein</fullName>
    </submittedName>
</protein>